<sequence length="239" mass="27319">MNKENNNYLEVKSISKYFGRRKVLQGIDFYLKKGEFVTIFGPNGVGKTTLIRVLSTILNPTDGDFTLEGISAKRDPVFFRKNIGVISHNPYVYPDLTAHENLRFFGKLFGVKNIDERIDKLLKLVNLSERRYDLAGTFSRGMLQRLAIARALLHKPAILFLDEPHSGLDPRASEVLDQIIADYRKTDTTFIMTTHSLRKGLELADRALILSQKGIVYNERVDGIKEESFKKIYMEKCEA</sequence>
<dbReference type="InterPro" id="IPR051782">
    <property type="entry name" value="ABC_Transporter_VariousFunc"/>
</dbReference>
<organism evidence="5">
    <name type="scientific">marine sediment metagenome</name>
    <dbReference type="NCBI Taxonomy" id="412755"/>
    <lineage>
        <taxon>unclassified sequences</taxon>
        <taxon>metagenomes</taxon>
        <taxon>ecological metagenomes</taxon>
    </lineage>
</organism>
<keyword evidence="2" id="KW-0547">Nucleotide-binding</keyword>
<keyword evidence="1" id="KW-0813">Transport</keyword>
<dbReference type="AlphaFoldDB" id="A0A0F9F7Z6"/>
<dbReference type="PROSITE" id="PS50893">
    <property type="entry name" value="ABC_TRANSPORTER_2"/>
    <property type="match status" value="1"/>
</dbReference>
<name>A0A0F9F7Z6_9ZZZZ</name>
<dbReference type="GO" id="GO:0005524">
    <property type="term" value="F:ATP binding"/>
    <property type="evidence" value="ECO:0007669"/>
    <property type="project" value="UniProtKB-KW"/>
</dbReference>
<feature type="domain" description="ABC transporter" evidence="4">
    <location>
        <begin position="9"/>
        <end position="237"/>
    </location>
</feature>
<dbReference type="SUPFAM" id="SSF52540">
    <property type="entry name" value="P-loop containing nucleoside triphosphate hydrolases"/>
    <property type="match status" value="1"/>
</dbReference>
<dbReference type="InterPro" id="IPR003593">
    <property type="entry name" value="AAA+_ATPase"/>
</dbReference>
<evidence type="ECO:0000256" key="1">
    <source>
        <dbReference type="ARBA" id="ARBA00022448"/>
    </source>
</evidence>
<keyword evidence="3" id="KW-0067">ATP-binding</keyword>
<dbReference type="GO" id="GO:0016887">
    <property type="term" value="F:ATP hydrolysis activity"/>
    <property type="evidence" value="ECO:0007669"/>
    <property type="project" value="InterPro"/>
</dbReference>
<dbReference type="EMBL" id="LAZR01022288">
    <property type="protein sequence ID" value="KKL82398.1"/>
    <property type="molecule type" value="Genomic_DNA"/>
</dbReference>
<dbReference type="InterPro" id="IPR003439">
    <property type="entry name" value="ABC_transporter-like_ATP-bd"/>
</dbReference>
<accession>A0A0F9F7Z6</accession>
<dbReference type="SMART" id="SM00382">
    <property type="entry name" value="AAA"/>
    <property type="match status" value="1"/>
</dbReference>
<evidence type="ECO:0000259" key="4">
    <source>
        <dbReference type="PROSITE" id="PS50893"/>
    </source>
</evidence>
<comment type="caution">
    <text evidence="5">The sequence shown here is derived from an EMBL/GenBank/DDBJ whole genome shotgun (WGS) entry which is preliminary data.</text>
</comment>
<evidence type="ECO:0000256" key="2">
    <source>
        <dbReference type="ARBA" id="ARBA00022741"/>
    </source>
</evidence>
<evidence type="ECO:0000313" key="5">
    <source>
        <dbReference type="EMBL" id="KKL82398.1"/>
    </source>
</evidence>
<gene>
    <name evidence="5" type="ORF">LCGC14_1985170</name>
</gene>
<protein>
    <recommendedName>
        <fullName evidence="4">ABC transporter domain-containing protein</fullName>
    </recommendedName>
</protein>
<dbReference type="Pfam" id="PF00005">
    <property type="entry name" value="ABC_tran"/>
    <property type="match status" value="1"/>
</dbReference>
<evidence type="ECO:0000256" key="3">
    <source>
        <dbReference type="ARBA" id="ARBA00022840"/>
    </source>
</evidence>
<reference evidence="5" key="1">
    <citation type="journal article" date="2015" name="Nature">
        <title>Complex archaea that bridge the gap between prokaryotes and eukaryotes.</title>
        <authorList>
            <person name="Spang A."/>
            <person name="Saw J.H."/>
            <person name="Jorgensen S.L."/>
            <person name="Zaremba-Niedzwiedzka K."/>
            <person name="Martijn J."/>
            <person name="Lind A.E."/>
            <person name="van Eijk R."/>
            <person name="Schleper C."/>
            <person name="Guy L."/>
            <person name="Ettema T.J."/>
        </authorList>
    </citation>
    <scope>NUCLEOTIDE SEQUENCE</scope>
</reference>
<dbReference type="CDD" id="cd03230">
    <property type="entry name" value="ABC_DR_subfamily_A"/>
    <property type="match status" value="1"/>
</dbReference>
<dbReference type="PANTHER" id="PTHR42939:SF1">
    <property type="entry name" value="ABC TRANSPORTER ATP-BINDING PROTEIN ALBC-RELATED"/>
    <property type="match status" value="1"/>
</dbReference>
<dbReference type="InterPro" id="IPR027417">
    <property type="entry name" value="P-loop_NTPase"/>
</dbReference>
<dbReference type="Gene3D" id="3.40.50.300">
    <property type="entry name" value="P-loop containing nucleotide triphosphate hydrolases"/>
    <property type="match status" value="1"/>
</dbReference>
<proteinExistence type="predicted"/>
<dbReference type="PANTHER" id="PTHR42939">
    <property type="entry name" value="ABC TRANSPORTER ATP-BINDING PROTEIN ALBC-RELATED"/>
    <property type="match status" value="1"/>
</dbReference>